<gene>
    <name evidence="2" type="ordered locus">MSU_0046</name>
</gene>
<feature type="region of interest" description="Disordered" evidence="1">
    <location>
        <begin position="75"/>
        <end position="97"/>
    </location>
</feature>
<sequence length="311" mass="34774">MPLLGISSKILLSVLTGVVGSGVIAGAVVAVRNNNVNTIEKVTQNNDQVEKPLLPSPSEEMERVEVEIISKGPLNEIIDGPKDQKPTQEKLEVKQESTEISEQLLNSEISSIQKSDEENIQPKNSLDNKKEIVSPLSQEESKKTSSRKGRKNREQEPILSNEEKWEKEITSQQISLESIYKFSVGSTSENEWRKGCVLFRKEEKLSEDEEDLDIMEGRVVEGSFDSCGWQTSWSLNKSEGENRTGFWARGKIELVSQLINNDSNWDTLKSVSFVKVNGNKQGVEGLNTDLCNVDKKRSDSWVEVGCVAKES</sequence>
<reference evidence="2 3" key="1">
    <citation type="journal article" date="2011" name="J. Bacteriol.">
        <title>Complete genome sequences of two hemotropic Mycoplasmas, Mycoplasma haemofelis strain Ohio2 and Mycoplasma suis strain Illinois.</title>
        <authorList>
            <person name="Messick J.B."/>
            <person name="Santos A.P."/>
            <person name="Guimaraes A.M."/>
        </authorList>
    </citation>
    <scope>NUCLEOTIDE SEQUENCE [LARGE SCALE GENOMIC DNA]</scope>
    <source>
        <strain evidence="2 3">Illinois</strain>
    </source>
</reference>
<evidence type="ECO:0000313" key="3">
    <source>
        <dbReference type="Proteomes" id="UP000007484"/>
    </source>
</evidence>
<feature type="compositionally biased region" description="Basic and acidic residues" evidence="1">
    <location>
        <begin position="79"/>
        <end position="97"/>
    </location>
</feature>
<dbReference type="STRING" id="768700.MSU_0046"/>
<dbReference type="EMBL" id="CP002525">
    <property type="protein sequence ID" value="ADX97590.1"/>
    <property type="molecule type" value="Genomic_DNA"/>
</dbReference>
<keyword evidence="3" id="KW-1185">Reference proteome</keyword>
<organism evidence="2 3">
    <name type="scientific">Mycoplasma suis (strain Illinois)</name>
    <dbReference type="NCBI Taxonomy" id="768700"/>
    <lineage>
        <taxon>Bacteria</taxon>
        <taxon>Bacillati</taxon>
        <taxon>Mycoplasmatota</taxon>
        <taxon>Mollicutes</taxon>
        <taxon>Mycoplasmataceae</taxon>
        <taxon>Mycoplasma</taxon>
    </lineage>
</organism>
<protein>
    <submittedName>
        <fullName evidence="2">Uncharacterized protein</fullName>
    </submittedName>
</protein>
<dbReference type="KEGG" id="mss:MSU_0046"/>
<dbReference type="Proteomes" id="UP000007484">
    <property type="component" value="Chromosome"/>
</dbReference>
<feature type="region of interest" description="Disordered" evidence="1">
    <location>
        <begin position="111"/>
        <end position="164"/>
    </location>
</feature>
<dbReference type="AlphaFoldDB" id="F0QQ20"/>
<accession>F0QQ20</accession>
<proteinExistence type="predicted"/>
<evidence type="ECO:0000313" key="2">
    <source>
        <dbReference type="EMBL" id="ADX97590.1"/>
    </source>
</evidence>
<evidence type="ECO:0000256" key="1">
    <source>
        <dbReference type="SAM" id="MobiDB-lite"/>
    </source>
</evidence>
<dbReference type="HOGENOM" id="CLU_071552_0_0_14"/>
<name>F0QQ20_MYCSL</name>
<feature type="compositionally biased region" description="Basic and acidic residues" evidence="1">
    <location>
        <begin position="152"/>
        <end position="164"/>
    </location>
</feature>
<dbReference type="RefSeq" id="WP_013609570.1">
    <property type="nucleotide sequence ID" value="NC_015155.1"/>
</dbReference>